<dbReference type="AlphaFoldDB" id="A0A9P8CLA9"/>
<organism evidence="3 4">
    <name type="scientific">Emericellopsis atlantica</name>
    <dbReference type="NCBI Taxonomy" id="2614577"/>
    <lineage>
        <taxon>Eukaryota</taxon>
        <taxon>Fungi</taxon>
        <taxon>Dikarya</taxon>
        <taxon>Ascomycota</taxon>
        <taxon>Pezizomycotina</taxon>
        <taxon>Sordariomycetes</taxon>
        <taxon>Hypocreomycetidae</taxon>
        <taxon>Hypocreales</taxon>
        <taxon>Bionectriaceae</taxon>
        <taxon>Emericellopsis</taxon>
    </lineage>
</organism>
<dbReference type="Gene3D" id="3.40.50.1000">
    <property type="entry name" value="HAD superfamily/HAD-like"/>
    <property type="match status" value="1"/>
</dbReference>
<dbReference type="InterPro" id="IPR051540">
    <property type="entry name" value="S-2-haloacid_dehalogenase"/>
</dbReference>
<keyword evidence="2" id="KW-0378">Hydrolase</keyword>
<dbReference type="SFLD" id="SFLDS00003">
    <property type="entry name" value="Haloacid_Dehalogenase"/>
    <property type="match status" value="1"/>
</dbReference>
<dbReference type="OrthoDB" id="3256520at2759"/>
<accession>A0A9P8CLA9</accession>
<reference evidence="3" key="1">
    <citation type="journal article" date="2021" name="IMA Fungus">
        <title>Genomic characterization of three marine fungi, including Emericellopsis atlantica sp. nov. with signatures of a generalist lifestyle and marine biomass degradation.</title>
        <authorList>
            <person name="Hagestad O.C."/>
            <person name="Hou L."/>
            <person name="Andersen J.H."/>
            <person name="Hansen E.H."/>
            <person name="Altermark B."/>
            <person name="Li C."/>
            <person name="Kuhnert E."/>
            <person name="Cox R.J."/>
            <person name="Crous P.W."/>
            <person name="Spatafora J.W."/>
            <person name="Lail K."/>
            <person name="Amirebrahimi M."/>
            <person name="Lipzen A."/>
            <person name="Pangilinan J."/>
            <person name="Andreopoulos W."/>
            <person name="Hayes R.D."/>
            <person name="Ng V."/>
            <person name="Grigoriev I.V."/>
            <person name="Jackson S.A."/>
            <person name="Sutton T.D.S."/>
            <person name="Dobson A.D.W."/>
            <person name="Rama T."/>
        </authorList>
    </citation>
    <scope>NUCLEOTIDE SEQUENCE</scope>
    <source>
        <strain evidence="3">TS7</strain>
    </source>
</reference>
<dbReference type="PANTHER" id="PTHR43316:SF3">
    <property type="entry name" value="HALOACID DEHALOGENASE, TYPE II (AFU_ORTHOLOGUE AFUA_2G07750)-RELATED"/>
    <property type="match status" value="1"/>
</dbReference>
<dbReference type="InterPro" id="IPR023214">
    <property type="entry name" value="HAD_sf"/>
</dbReference>
<dbReference type="PANTHER" id="PTHR43316">
    <property type="entry name" value="HYDROLASE, HALOACID DELAHOGENASE-RELATED"/>
    <property type="match status" value="1"/>
</dbReference>
<dbReference type="InterPro" id="IPR006328">
    <property type="entry name" value="2-HAD"/>
</dbReference>
<proteinExistence type="inferred from homology"/>
<dbReference type="GO" id="GO:0019120">
    <property type="term" value="F:hydrolase activity, acting on acid halide bonds, in C-halide compounds"/>
    <property type="evidence" value="ECO:0007669"/>
    <property type="project" value="InterPro"/>
</dbReference>
<protein>
    <submittedName>
        <fullName evidence="3">HAD-like domain-containing protein</fullName>
    </submittedName>
</protein>
<dbReference type="Proteomes" id="UP000887229">
    <property type="component" value="Unassembled WGS sequence"/>
</dbReference>
<dbReference type="InterPro" id="IPR006439">
    <property type="entry name" value="HAD-SF_hydro_IA"/>
</dbReference>
<gene>
    <name evidence="3" type="ORF">F5Z01DRAFT_299153</name>
</gene>
<comment type="caution">
    <text evidence="3">The sequence shown here is derived from an EMBL/GenBank/DDBJ whole genome shotgun (WGS) entry which is preliminary data.</text>
</comment>
<keyword evidence="4" id="KW-1185">Reference proteome</keyword>
<dbReference type="Pfam" id="PF00702">
    <property type="entry name" value="Hydrolase"/>
    <property type="match status" value="1"/>
</dbReference>
<dbReference type="NCBIfam" id="TIGR01428">
    <property type="entry name" value="HAD_type_II"/>
    <property type="match status" value="1"/>
</dbReference>
<dbReference type="GO" id="GO:0016791">
    <property type="term" value="F:phosphatase activity"/>
    <property type="evidence" value="ECO:0007669"/>
    <property type="project" value="UniProtKB-ARBA"/>
</dbReference>
<dbReference type="SUPFAM" id="SSF56784">
    <property type="entry name" value="HAD-like"/>
    <property type="match status" value="1"/>
</dbReference>
<sequence>MPQTVIAFDLFGTILSTDSIAQKLAEIYGKDDATRIATEARRLQLEYTWRCVSMGTYKPFDQLTRFSFRQAVHQIVGKELSSEHEEAIMDAYNHLSAYPEVDSALSSLSSHSELDAYIFSNGTQQMLTSALSSWSIFPPEKVISVDIDALKTFKPAPKVYEYVTTVTGMQFTPERVWLVSSNPFDVLGAVSNGLRACWVDRTGQGWRDGLAHSLGKEPTLIVRGVDEAVTKIMQAQ</sequence>
<dbReference type="InterPro" id="IPR036412">
    <property type="entry name" value="HAD-like_sf"/>
</dbReference>
<dbReference type="InterPro" id="IPR023198">
    <property type="entry name" value="PGP-like_dom2"/>
</dbReference>
<evidence type="ECO:0000313" key="4">
    <source>
        <dbReference type="Proteomes" id="UP000887229"/>
    </source>
</evidence>
<evidence type="ECO:0000256" key="2">
    <source>
        <dbReference type="ARBA" id="ARBA00022801"/>
    </source>
</evidence>
<dbReference type="RefSeq" id="XP_046115127.1">
    <property type="nucleotide sequence ID" value="XM_046258872.1"/>
</dbReference>
<dbReference type="NCBIfam" id="TIGR01493">
    <property type="entry name" value="HAD-SF-IA-v2"/>
    <property type="match status" value="1"/>
</dbReference>
<name>A0A9P8CLA9_9HYPO</name>
<dbReference type="EMBL" id="MU251270">
    <property type="protein sequence ID" value="KAG9251203.1"/>
    <property type="molecule type" value="Genomic_DNA"/>
</dbReference>
<evidence type="ECO:0000256" key="1">
    <source>
        <dbReference type="ARBA" id="ARBA00008106"/>
    </source>
</evidence>
<dbReference type="GeneID" id="70289775"/>
<dbReference type="Gene3D" id="1.10.150.240">
    <property type="entry name" value="Putative phosphatase, domain 2"/>
    <property type="match status" value="1"/>
</dbReference>
<dbReference type="SFLD" id="SFLDG01129">
    <property type="entry name" value="C1.5:_HAD__Beta-PGM__Phosphata"/>
    <property type="match status" value="1"/>
</dbReference>
<dbReference type="PRINTS" id="PR00413">
    <property type="entry name" value="HADHALOGNASE"/>
</dbReference>
<evidence type="ECO:0000313" key="3">
    <source>
        <dbReference type="EMBL" id="KAG9251203.1"/>
    </source>
</evidence>
<comment type="similarity">
    <text evidence="1">Belongs to the HAD-like hydrolase superfamily. S-2-haloalkanoic acid dehalogenase family.</text>
</comment>